<name>A0A9P6SK66_9HELO</name>
<sequence>MVNTSEVIAYAELCVYIPIFILTIIVVFRHGFQKQLGWIYLAIFCIVRVAGAGFKIESVHHPTSKTDAEWSAILQSVGLSPLLMASMGLLKRITDEVSFHLQGSSRGTSNLPLMGVGQKIISNRATANSRRSRVIQIAQLPTMIALILAIVGGIDEADTTNHSEVTTGHKYTKIAVIIFLVVYLLLSALVIITMKDVGNAPRGEKRIYFAVLAALPLLAVRLLWSIFAAFSNNSTFSITGGKPLVQLFMAILEEFIIVVMYTLVGLTAGN</sequence>
<feature type="domain" description="DUF7702" evidence="2">
    <location>
        <begin position="3"/>
        <end position="97"/>
    </location>
</feature>
<feature type="transmembrane region" description="Helical" evidence="1">
    <location>
        <begin position="7"/>
        <end position="28"/>
    </location>
</feature>
<proteinExistence type="predicted"/>
<dbReference type="OrthoDB" id="2560628at2759"/>
<feature type="transmembrane region" description="Helical" evidence="1">
    <location>
        <begin position="68"/>
        <end position="90"/>
    </location>
</feature>
<protein>
    <recommendedName>
        <fullName evidence="2">DUF7702 domain-containing protein</fullName>
    </recommendedName>
</protein>
<evidence type="ECO:0000313" key="3">
    <source>
        <dbReference type="EMBL" id="KAG0645459.1"/>
    </source>
</evidence>
<gene>
    <name evidence="3" type="ORF">D0Z07_8608</name>
</gene>
<reference evidence="3" key="1">
    <citation type="submission" date="2019-07" db="EMBL/GenBank/DDBJ databases">
        <title>Hyphodiscus hymeniophilus genome sequencing and assembly.</title>
        <authorList>
            <person name="Kramer G."/>
            <person name="Nodwell J."/>
        </authorList>
    </citation>
    <scope>NUCLEOTIDE SEQUENCE</scope>
    <source>
        <strain evidence="3">ATCC 34498</strain>
    </source>
</reference>
<dbReference type="Pfam" id="PF24800">
    <property type="entry name" value="DUF7702"/>
    <property type="match status" value="2"/>
</dbReference>
<dbReference type="EMBL" id="VNKQ01000018">
    <property type="protein sequence ID" value="KAG0645459.1"/>
    <property type="molecule type" value="Genomic_DNA"/>
</dbReference>
<comment type="caution">
    <text evidence="3">The sequence shown here is derived from an EMBL/GenBank/DDBJ whole genome shotgun (WGS) entry which is preliminary data.</text>
</comment>
<feature type="transmembrane region" description="Helical" evidence="1">
    <location>
        <begin position="174"/>
        <end position="194"/>
    </location>
</feature>
<keyword evidence="4" id="KW-1185">Reference proteome</keyword>
<evidence type="ECO:0000313" key="4">
    <source>
        <dbReference type="Proteomes" id="UP000785200"/>
    </source>
</evidence>
<evidence type="ECO:0000259" key="2">
    <source>
        <dbReference type="Pfam" id="PF24800"/>
    </source>
</evidence>
<feature type="domain" description="DUF7702" evidence="2">
    <location>
        <begin position="116"/>
        <end position="268"/>
    </location>
</feature>
<keyword evidence="1" id="KW-0812">Transmembrane</keyword>
<feature type="transmembrane region" description="Helical" evidence="1">
    <location>
        <begin position="206"/>
        <end position="227"/>
    </location>
</feature>
<dbReference type="PANTHER" id="PTHR42109">
    <property type="entry name" value="UNPLACED GENOMIC SCAFFOLD UM_SCAF_CONTIG_1.265, WHOLE GENOME SHOTGUN SEQUENCE"/>
    <property type="match status" value="1"/>
</dbReference>
<keyword evidence="1" id="KW-0472">Membrane</keyword>
<feature type="transmembrane region" description="Helical" evidence="1">
    <location>
        <begin position="134"/>
        <end position="154"/>
    </location>
</feature>
<accession>A0A9P6SK66</accession>
<feature type="transmembrane region" description="Helical" evidence="1">
    <location>
        <begin position="247"/>
        <end position="268"/>
    </location>
</feature>
<dbReference type="AlphaFoldDB" id="A0A9P6SK66"/>
<organism evidence="3 4">
    <name type="scientific">Hyphodiscus hymeniophilus</name>
    <dbReference type="NCBI Taxonomy" id="353542"/>
    <lineage>
        <taxon>Eukaryota</taxon>
        <taxon>Fungi</taxon>
        <taxon>Dikarya</taxon>
        <taxon>Ascomycota</taxon>
        <taxon>Pezizomycotina</taxon>
        <taxon>Leotiomycetes</taxon>
        <taxon>Helotiales</taxon>
        <taxon>Hyphodiscaceae</taxon>
        <taxon>Hyphodiscus</taxon>
    </lineage>
</organism>
<keyword evidence="1" id="KW-1133">Transmembrane helix</keyword>
<evidence type="ECO:0000256" key="1">
    <source>
        <dbReference type="SAM" id="Phobius"/>
    </source>
</evidence>
<feature type="transmembrane region" description="Helical" evidence="1">
    <location>
        <begin position="37"/>
        <end position="56"/>
    </location>
</feature>
<dbReference type="PANTHER" id="PTHR42109:SF2">
    <property type="entry name" value="INTEGRAL MEMBRANE PROTEIN"/>
    <property type="match status" value="1"/>
</dbReference>
<dbReference type="Proteomes" id="UP000785200">
    <property type="component" value="Unassembled WGS sequence"/>
</dbReference>
<dbReference type="InterPro" id="IPR056119">
    <property type="entry name" value="DUF7702"/>
</dbReference>